<dbReference type="EMBL" id="DSVQ01000005">
    <property type="protein sequence ID" value="HGT38037.1"/>
    <property type="molecule type" value="Genomic_DNA"/>
</dbReference>
<name>A0A7C4LLK2_9PLAN</name>
<accession>A0A7C4LLK2</accession>
<comment type="caution">
    <text evidence="2">The sequence shown here is derived from an EMBL/GenBank/DDBJ whole genome shotgun (WGS) entry which is preliminary data.</text>
</comment>
<sequence length="161" mass="18587">MDFQERLQRAVQRGEQRRTQSARHQILEQLSEEESRALHAQARAELSDHIEHCLRHLADTFPGFEFQTVLSADGYGAKVRRDDLRARGGRPLVHEYSHLELLVRSYSNSRILEVVGRGTVANKEVLNRSAYQFLNQLDLETLKQQVDQWVLDYAERFAAAG</sequence>
<reference evidence="2" key="1">
    <citation type="journal article" date="2020" name="mSystems">
        <title>Genome- and Community-Level Interaction Insights into Carbon Utilization and Element Cycling Functions of Hydrothermarchaeota in Hydrothermal Sediment.</title>
        <authorList>
            <person name="Zhou Z."/>
            <person name="Liu Y."/>
            <person name="Xu W."/>
            <person name="Pan J."/>
            <person name="Luo Z.H."/>
            <person name="Li M."/>
        </authorList>
    </citation>
    <scope>NUCLEOTIDE SEQUENCE [LARGE SCALE GENOMIC DNA]</scope>
    <source>
        <strain evidence="2">SpSt-508</strain>
    </source>
</reference>
<dbReference type="AlphaFoldDB" id="A0A7C4LLK2"/>
<evidence type="ECO:0000313" key="2">
    <source>
        <dbReference type="EMBL" id="HGT38037.1"/>
    </source>
</evidence>
<protein>
    <submittedName>
        <fullName evidence="2">Uncharacterized protein</fullName>
    </submittedName>
</protein>
<evidence type="ECO:0000256" key="1">
    <source>
        <dbReference type="SAM" id="MobiDB-lite"/>
    </source>
</evidence>
<organism evidence="2">
    <name type="scientific">Schlesneria paludicola</name>
    <dbReference type="NCBI Taxonomy" id="360056"/>
    <lineage>
        <taxon>Bacteria</taxon>
        <taxon>Pseudomonadati</taxon>
        <taxon>Planctomycetota</taxon>
        <taxon>Planctomycetia</taxon>
        <taxon>Planctomycetales</taxon>
        <taxon>Planctomycetaceae</taxon>
        <taxon>Schlesneria</taxon>
    </lineage>
</organism>
<feature type="region of interest" description="Disordered" evidence="1">
    <location>
        <begin position="1"/>
        <end position="21"/>
    </location>
</feature>
<feature type="compositionally biased region" description="Basic and acidic residues" evidence="1">
    <location>
        <begin position="1"/>
        <end position="18"/>
    </location>
</feature>
<proteinExistence type="predicted"/>
<gene>
    <name evidence="2" type="ORF">ENS64_02030</name>
</gene>